<dbReference type="AlphaFoldDB" id="A0A0E9SMT8"/>
<organism evidence="2">
    <name type="scientific">Anguilla anguilla</name>
    <name type="common">European freshwater eel</name>
    <name type="synonym">Muraena anguilla</name>
    <dbReference type="NCBI Taxonomy" id="7936"/>
    <lineage>
        <taxon>Eukaryota</taxon>
        <taxon>Metazoa</taxon>
        <taxon>Chordata</taxon>
        <taxon>Craniata</taxon>
        <taxon>Vertebrata</taxon>
        <taxon>Euteleostomi</taxon>
        <taxon>Actinopterygii</taxon>
        <taxon>Neopterygii</taxon>
        <taxon>Teleostei</taxon>
        <taxon>Anguilliformes</taxon>
        <taxon>Anguillidae</taxon>
        <taxon>Anguilla</taxon>
    </lineage>
</organism>
<reference evidence="2" key="2">
    <citation type="journal article" date="2015" name="Fish Shellfish Immunol.">
        <title>Early steps in the European eel (Anguilla anguilla)-Vibrio vulnificus interaction in the gills: Role of the RtxA13 toxin.</title>
        <authorList>
            <person name="Callol A."/>
            <person name="Pajuelo D."/>
            <person name="Ebbesson L."/>
            <person name="Teles M."/>
            <person name="MacKenzie S."/>
            <person name="Amaro C."/>
        </authorList>
    </citation>
    <scope>NUCLEOTIDE SEQUENCE</scope>
</reference>
<keyword evidence="1" id="KW-1133">Transmembrane helix</keyword>
<keyword evidence="1" id="KW-0812">Transmembrane</keyword>
<keyword evidence="1" id="KW-0472">Membrane</keyword>
<evidence type="ECO:0000256" key="1">
    <source>
        <dbReference type="SAM" id="Phobius"/>
    </source>
</evidence>
<name>A0A0E9SMT8_ANGAN</name>
<evidence type="ECO:0000313" key="2">
    <source>
        <dbReference type="EMBL" id="JAH41975.1"/>
    </source>
</evidence>
<feature type="transmembrane region" description="Helical" evidence="1">
    <location>
        <begin position="30"/>
        <end position="53"/>
    </location>
</feature>
<dbReference type="EMBL" id="GBXM01066602">
    <property type="protein sequence ID" value="JAH41975.1"/>
    <property type="molecule type" value="Transcribed_RNA"/>
</dbReference>
<proteinExistence type="predicted"/>
<accession>A0A0E9SMT8</accession>
<reference evidence="2" key="1">
    <citation type="submission" date="2014-11" db="EMBL/GenBank/DDBJ databases">
        <authorList>
            <person name="Amaro Gonzalez C."/>
        </authorList>
    </citation>
    <scope>NUCLEOTIDE SEQUENCE</scope>
</reference>
<protein>
    <submittedName>
        <fullName evidence="2">Uncharacterized protein</fullName>
    </submittedName>
</protein>
<sequence length="54" mass="5912">MCLLISREVAFIGPVVLCRICFGAHSVLTVLWAVILAVVFVKSTAMFLMSVWVA</sequence>